<organism evidence="2 3">
    <name type="scientific">Apiosordaria backusii</name>
    <dbReference type="NCBI Taxonomy" id="314023"/>
    <lineage>
        <taxon>Eukaryota</taxon>
        <taxon>Fungi</taxon>
        <taxon>Dikarya</taxon>
        <taxon>Ascomycota</taxon>
        <taxon>Pezizomycotina</taxon>
        <taxon>Sordariomycetes</taxon>
        <taxon>Sordariomycetidae</taxon>
        <taxon>Sordariales</taxon>
        <taxon>Lasiosphaeriaceae</taxon>
        <taxon>Apiosordaria</taxon>
    </lineage>
</organism>
<feature type="compositionally biased region" description="Polar residues" evidence="1">
    <location>
        <begin position="1"/>
        <end position="10"/>
    </location>
</feature>
<dbReference type="Pfam" id="PF12224">
    <property type="entry name" value="Amidoligase_2"/>
    <property type="match status" value="1"/>
</dbReference>
<dbReference type="PANTHER" id="PTHR36847:SF1">
    <property type="entry name" value="AMIDOLIGASE ENZYME"/>
    <property type="match status" value="1"/>
</dbReference>
<proteinExistence type="predicted"/>
<dbReference type="Proteomes" id="UP001172159">
    <property type="component" value="Unassembled WGS sequence"/>
</dbReference>
<feature type="compositionally biased region" description="Low complexity" evidence="1">
    <location>
        <begin position="11"/>
        <end position="27"/>
    </location>
</feature>
<gene>
    <name evidence="2" type="ORF">B0T21DRAFT_344111</name>
</gene>
<evidence type="ECO:0000256" key="1">
    <source>
        <dbReference type="SAM" id="MobiDB-lite"/>
    </source>
</evidence>
<evidence type="ECO:0000313" key="3">
    <source>
        <dbReference type="Proteomes" id="UP001172159"/>
    </source>
</evidence>
<dbReference type="InterPro" id="IPR022025">
    <property type="entry name" value="Amidoligase_2"/>
</dbReference>
<evidence type="ECO:0000313" key="2">
    <source>
        <dbReference type="EMBL" id="KAK0748453.1"/>
    </source>
</evidence>
<sequence length="417" mass="46747">MPHNTRYPSPSSATSAGRSHYSSSSSSYYSPVRETVAINRPDIPDFRFCMELGLVLRSRALDHKSSADLERELSRILTKKNIANSIISPRPTSSYAVTTDSPSSREWTITSEASIPEHPRDHRFGIKLVSPFMKFAAGKHESWLNKIYALFHTLNADFEVTSSHQCFTHIHIVPACGFWKYSQLECLAKSALYFEGCLDELVPPYRRKSVWAKSNRYNAYFGSAKSMKQCFDRIDKGGKLDINGLATRMNWCSASSATGLSLSKDGQDFMTDTYRWSFTNLVSEGGSGFGTVAFKQPPASTSASEAIGWVMLVGCFARLACVLGDSIRPEDKPLTTSLGEWLVYEASWCQVPHVQVLRDLLRQATPDMMKEVAGGLNKGKGKDAEALTIDEDQRLRKKQGEREVVVEKYRRMLKHIH</sequence>
<reference evidence="2" key="1">
    <citation type="submission" date="2023-06" db="EMBL/GenBank/DDBJ databases">
        <title>Genome-scale phylogeny and comparative genomics of the fungal order Sordariales.</title>
        <authorList>
            <consortium name="Lawrence Berkeley National Laboratory"/>
            <person name="Hensen N."/>
            <person name="Bonometti L."/>
            <person name="Westerberg I."/>
            <person name="Brannstrom I.O."/>
            <person name="Guillou S."/>
            <person name="Cros-Aarteil S."/>
            <person name="Calhoun S."/>
            <person name="Haridas S."/>
            <person name="Kuo A."/>
            <person name="Mondo S."/>
            <person name="Pangilinan J."/>
            <person name="Riley R."/>
            <person name="Labutti K."/>
            <person name="Andreopoulos B."/>
            <person name="Lipzen A."/>
            <person name="Chen C."/>
            <person name="Yanf M."/>
            <person name="Daum C."/>
            <person name="Ng V."/>
            <person name="Clum A."/>
            <person name="Steindorff A."/>
            <person name="Ohm R."/>
            <person name="Martin F."/>
            <person name="Silar P."/>
            <person name="Natvig D."/>
            <person name="Lalanne C."/>
            <person name="Gautier V."/>
            <person name="Ament-Velasquez S.L."/>
            <person name="Kruys A."/>
            <person name="Hutchinson M.I."/>
            <person name="Powell A.J."/>
            <person name="Barry K."/>
            <person name="Miller A.N."/>
            <person name="Grigoriev I.V."/>
            <person name="Debuchy R."/>
            <person name="Gladieux P."/>
            <person name="Thoren M.H."/>
            <person name="Johannesson H."/>
        </authorList>
    </citation>
    <scope>NUCLEOTIDE SEQUENCE</scope>
    <source>
        <strain evidence="2">CBS 540.89</strain>
    </source>
</reference>
<feature type="region of interest" description="Disordered" evidence="1">
    <location>
        <begin position="1"/>
        <end position="27"/>
    </location>
</feature>
<keyword evidence="3" id="KW-1185">Reference proteome</keyword>
<dbReference type="PANTHER" id="PTHR36847">
    <property type="entry name" value="AMIDOLIGASE ENZYME"/>
    <property type="match status" value="1"/>
</dbReference>
<accession>A0AA40K737</accession>
<comment type="caution">
    <text evidence="2">The sequence shown here is derived from an EMBL/GenBank/DDBJ whole genome shotgun (WGS) entry which is preliminary data.</text>
</comment>
<name>A0AA40K737_9PEZI</name>
<dbReference type="EMBL" id="JAUKTV010000001">
    <property type="protein sequence ID" value="KAK0748453.1"/>
    <property type="molecule type" value="Genomic_DNA"/>
</dbReference>
<protein>
    <submittedName>
        <fullName evidence="2">Uncharacterized protein</fullName>
    </submittedName>
</protein>
<dbReference type="AlphaFoldDB" id="A0AA40K737"/>